<gene>
    <name evidence="3" type="ORF">HMPREF9709_00057</name>
</gene>
<dbReference type="PATRIC" id="fig|883114.3.peg.56"/>
<feature type="region of interest" description="Disordered" evidence="1">
    <location>
        <begin position="22"/>
        <end position="77"/>
    </location>
</feature>
<organism evidence="3 4">
    <name type="scientific">Helcococcus kunzii ATCC 51366</name>
    <dbReference type="NCBI Taxonomy" id="883114"/>
    <lineage>
        <taxon>Bacteria</taxon>
        <taxon>Bacillati</taxon>
        <taxon>Bacillota</taxon>
        <taxon>Tissierellia</taxon>
        <taxon>Tissierellales</taxon>
        <taxon>Peptoniphilaceae</taxon>
        <taxon>Helcococcus</taxon>
    </lineage>
</organism>
<dbReference type="GeneID" id="96998082"/>
<feature type="compositionally biased region" description="Basic and acidic residues" evidence="1">
    <location>
        <begin position="63"/>
        <end position="77"/>
    </location>
</feature>
<comment type="caution">
    <text evidence="3">The sequence shown here is derived from an EMBL/GenBank/DDBJ whole genome shotgun (WGS) entry which is preliminary data.</text>
</comment>
<keyword evidence="4" id="KW-1185">Reference proteome</keyword>
<dbReference type="RefSeq" id="WP_005396836.1">
    <property type="nucleotide sequence ID" value="NZ_JH601088.1"/>
</dbReference>
<dbReference type="PROSITE" id="PS51257">
    <property type="entry name" value="PROKAR_LIPOPROTEIN"/>
    <property type="match status" value="1"/>
</dbReference>
<dbReference type="AlphaFoldDB" id="H3NL46"/>
<dbReference type="STRING" id="883114.HMPREF9709_00057"/>
<feature type="compositionally biased region" description="Basic and acidic residues" evidence="1">
    <location>
        <begin position="22"/>
        <end position="53"/>
    </location>
</feature>
<evidence type="ECO:0000256" key="1">
    <source>
        <dbReference type="SAM" id="MobiDB-lite"/>
    </source>
</evidence>
<evidence type="ECO:0008006" key="5">
    <source>
        <dbReference type="Google" id="ProtNLM"/>
    </source>
</evidence>
<feature type="signal peptide" evidence="2">
    <location>
        <begin position="1"/>
        <end position="21"/>
    </location>
</feature>
<evidence type="ECO:0000313" key="3">
    <source>
        <dbReference type="EMBL" id="EHR36302.1"/>
    </source>
</evidence>
<dbReference type="Proteomes" id="UP000004191">
    <property type="component" value="Unassembled WGS sequence"/>
</dbReference>
<dbReference type="eggNOG" id="ENOG502Z9MQ">
    <property type="taxonomic scope" value="Bacteria"/>
</dbReference>
<sequence>MKKITSLLLALLLVFSLTACGEKKNPADTKEETTKESMDESKEETKEETKEESKDETEEESKDESQNEAAKEFDRKVATGEGTIEKIGLGMSVGLDAKELKEGKGETTSNVTIAGLAFDKDGKIVKAYIDVAQSKFPVKDDGTFETEPDNATFKTKQELGDEYGMKKTSAKIGIGKEYFEQANAFAEYIIGKTAEEVAAIPTAKKDDHHLNVPKDADLLASVTIDIGAYQKAVLDAWENAIEAKGAEKLGLSISTKLGHATAAAKDDKGAEVQFETSAVLAGVDKDSKVVNSSINTAQNSIAFKKDGTVETDLTQPGTTKRDLGDKYDMKKASKIGKEWFEQIDGLQAFSVGKTADDISGLELDKGKAKDADLLATTTITITEYVENLAKAIQTAK</sequence>
<protein>
    <recommendedName>
        <fullName evidence="5">FMN-binding domain-containing protein</fullName>
    </recommendedName>
</protein>
<dbReference type="OrthoDB" id="2026742at2"/>
<accession>H3NL46</accession>
<name>H3NL46_9FIRM</name>
<proteinExistence type="predicted"/>
<dbReference type="EMBL" id="AGEI01000002">
    <property type="protein sequence ID" value="EHR36302.1"/>
    <property type="molecule type" value="Genomic_DNA"/>
</dbReference>
<evidence type="ECO:0000313" key="4">
    <source>
        <dbReference type="Proteomes" id="UP000004191"/>
    </source>
</evidence>
<reference evidence="3 4" key="1">
    <citation type="submission" date="2012-01" db="EMBL/GenBank/DDBJ databases">
        <title>The Genome Sequence of Helcococcus kunzii ATCC 51366.</title>
        <authorList>
            <consortium name="The Broad Institute Genome Sequencing Platform"/>
            <person name="Earl A."/>
            <person name="Ward D."/>
            <person name="Feldgarden M."/>
            <person name="Gevers D."/>
            <person name="Huys G."/>
            <person name="Young S.K."/>
            <person name="Zeng Q."/>
            <person name="Gargeya S."/>
            <person name="Fitzgerald M."/>
            <person name="Haas B."/>
            <person name="Abouelleil A."/>
            <person name="Alvarado L."/>
            <person name="Arachchi H.M."/>
            <person name="Berlin A."/>
            <person name="Chapman S.B."/>
            <person name="Gearin G."/>
            <person name="Goldberg J."/>
            <person name="Griggs A."/>
            <person name="Gujja S."/>
            <person name="Hansen M."/>
            <person name="Heiman D."/>
            <person name="Howarth C."/>
            <person name="Larimer J."/>
            <person name="Lui A."/>
            <person name="MacDonald P.J.P."/>
            <person name="McCowen C."/>
            <person name="Montmayeur A."/>
            <person name="Murphy C."/>
            <person name="Neiman D."/>
            <person name="Pearson M."/>
            <person name="Priest M."/>
            <person name="Roberts A."/>
            <person name="Saif S."/>
            <person name="Shea T."/>
            <person name="Sisk P."/>
            <person name="Stolte C."/>
            <person name="Sykes S."/>
            <person name="Wortman J."/>
            <person name="Nusbaum C."/>
            <person name="Birren B."/>
        </authorList>
    </citation>
    <scope>NUCLEOTIDE SEQUENCE [LARGE SCALE GENOMIC DNA]</scope>
    <source>
        <strain evidence="3 4">ATCC 51366</strain>
    </source>
</reference>
<dbReference type="HOGENOM" id="CLU_058397_0_0_9"/>
<dbReference type="Gene3D" id="3.90.1010.20">
    <property type="match status" value="2"/>
</dbReference>
<feature type="chain" id="PRO_5038936355" description="FMN-binding domain-containing protein" evidence="2">
    <location>
        <begin position="22"/>
        <end position="396"/>
    </location>
</feature>
<evidence type="ECO:0000256" key="2">
    <source>
        <dbReference type="SAM" id="SignalP"/>
    </source>
</evidence>
<keyword evidence="2" id="KW-0732">Signal</keyword>